<reference evidence="1" key="2">
    <citation type="submission" date="2023-05" db="EMBL/GenBank/DDBJ databases">
        <authorList>
            <consortium name="Lawrence Berkeley National Laboratory"/>
            <person name="Steindorff A."/>
            <person name="Hensen N."/>
            <person name="Bonometti L."/>
            <person name="Westerberg I."/>
            <person name="Brannstrom I.O."/>
            <person name="Guillou S."/>
            <person name="Cros-Aarteil S."/>
            <person name="Calhoun S."/>
            <person name="Haridas S."/>
            <person name="Kuo A."/>
            <person name="Mondo S."/>
            <person name="Pangilinan J."/>
            <person name="Riley R."/>
            <person name="Labutti K."/>
            <person name="Andreopoulos B."/>
            <person name="Lipzen A."/>
            <person name="Chen C."/>
            <person name="Yanf M."/>
            <person name="Daum C."/>
            <person name="Ng V."/>
            <person name="Clum A."/>
            <person name="Ohm R."/>
            <person name="Martin F."/>
            <person name="Silar P."/>
            <person name="Natvig D."/>
            <person name="Lalanne C."/>
            <person name="Gautier V."/>
            <person name="Ament-Velasquez S.L."/>
            <person name="Kruys A."/>
            <person name="Hutchinson M.I."/>
            <person name="Powell A.J."/>
            <person name="Barry K."/>
            <person name="Miller A.N."/>
            <person name="Grigoriev I.V."/>
            <person name="Debuchy R."/>
            <person name="Gladieux P."/>
            <person name="Thoren M.H."/>
            <person name="Johannesson H."/>
        </authorList>
    </citation>
    <scope>NUCLEOTIDE SEQUENCE</scope>
    <source>
        <strain evidence="1">CBS 538.74</strain>
    </source>
</reference>
<comment type="caution">
    <text evidence="1">The sequence shown here is derived from an EMBL/GenBank/DDBJ whole genome shotgun (WGS) entry which is preliminary data.</text>
</comment>
<evidence type="ECO:0000313" key="1">
    <source>
        <dbReference type="EMBL" id="KAK4152859.1"/>
    </source>
</evidence>
<sequence length="88" mass="9867">MDRNSTFEIPPNLSQEERVCRAVEAFRHGEFKVMTKAARSWQVPYDTLRSRLKGAAPRAQNGGHSAKMTAAQEITLHAWLNIEISLGS</sequence>
<gene>
    <name evidence="1" type="ORF">C8A00DRAFT_34433</name>
</gene>
<dbReference type="AlphaFoldDB" id="A0AAN6ZWM5"/>
<keyword evidence="2" id="KW-1185">Reference proteome</keyword>
<organism evidence="1 2">
    <name type="scientific">Chaetomidium leptoderma</name>
    <dbReference type="NCBI Taxonomy" id="669021"/>
    <lineage>
        <taxon>Eukaryota</taxon>
        <taxon>Fungi</taxon>
        <taxon>Dikarya</taxon>
        <taxon>Ascomycota</taxon>
        <taxon>Pezizomycotina</taxon>
        <taxon>Sordariomycetes</taxon>
        <taxon>Sordariomycetidae</taxon>
        <taxon>Sordariales</taxon>
        <taxon>Chaetomiaceae</taxon>
        <taxon>Chaetomidium</taxon>
    </lineage>
</organism>
<dbReference type="Gene3D" id="1.10.10.60">
    <property type="entry name" value="Homeodomain-like"/>
    <property type="match status" value="1"/>
</dbReference>
<dbReference type="Proteomes" id="UP001302745">
    <property type="component" value="Unassembled WGS sequence"/>
</dbReference>
<dbReference type="InterPro" id="IPR009057">
    <property type="entry name" value="Homeodomain-like_sf"/>
</dbReference>
<proteinExistence type="predicted"/>
<evidence type="ECO:0008006" key="3">
    <source>
        <dbReference type="Google" id="ProtNLM"/>
    </source>
</evidence>
<accession>A0AAN6ZWM5</accession>
<reference evidence="1" key="1">
    <citation type="journal article" date="2023" name="Mol. Phylogenet. Evol.">
        <title>Genome-scale phylogeny and comparative genomics of the fungal order Sordariales.</title>
        <authorList>
            <person name="Hensen N."/>
            <person name="Bonometti L."/>
            <person name="Westerberg I."/>
            <person name="Brannstrom I.O."/>
            <person name="Guillou S."/>
            <person name="Cros-Aarteil S."/>
            <person name="Calhoun S."/>
            <person name="Haridas S."/>
            <person name="Kuo A."/>
            <person name="Mondo S."/>
            <person name="Pangilinan J."/>
            <person name="Riley R."/>
            <person name="LaButti K."/>
            <person name="Andreopoulos B."/>
            <person name="Lipzen A."/>
            <person name="Chen C."/>
            <person name="Yan M."/>
            <person name="Daum C."/>
            <person name="Ng V."/>
            <person name="Clum A."/>
            <person name="Steindorff A."/>
            <person name="Ohm R.A."/>
            <person name="Martin F."/>
            <person name="Silar P."/>
            <person name="Natvig D.O."/>
            <person name="Lalanne C."/>
            <person name="Gautier V."/>
            <person name="Ament-Velasquez S.L."/>
            <person name="Kruys A."/>
            <person name="Hutchinson M.I."/>
            <person name="Powell A.J."/>
            <person name="Barry K."/>
            <person name="Miller A.N."/>
            <person name="Grigoriev I.V."/>
            <person name="Debuchy R."/>
            <person name="Gladieux P."/>
            <person name="Hiltunen Thoren M."/>
            <person name="Johannesson H."/>
        </authorList>
    </citation>
    <scope>NUCLEOTIDE SEQUENCE</scope>
    <source>
        <strain evidence="1">CBS 538.74</strain>
    </source>
</reference>
<name>A0AAN6ZWM5_9PEZI</name>
<dbReference type="SUPFAM" id="SSF46689">
    <property type="entry name" value="Homeodomain-like"/>
    <property type="match status" value="1"/>
</dbReference>
<dbReference type="EMBL" id="MU856959">
    <property type="protein sequence ID" value="KAK4152859.1"/>
    <property type="molecule type" value="Genomic_DNA"/>
</dbReference>
<evidence type="ECO:0000313" key="2">
    <source>
        <dbReference type="Proteomes" id="UP001302745"/>
    </source>
</evidence>
<protein>
    <recommendedName>
        <fullName evidence="3">HTH psq-type domain-containing protein</fullName>
    </recommendedName>
</protein>